<dbReference type="InterPro" id="IPR025450">
    <property type="entry name" value="YndJ-like"/>
</dbReference>
<dbReference type="Proteomes" id="UP000219775">
    <property type="component" value="Unassembled WGS sequence"/>
</dbReference>
<accession>A0A2B6QS26</accession>
<gene>
    <name evidence="1" type="ORF">CN613_03320</name>
</gene>
<dbReference type="AlphaFoldDB" id="A0A2B6QS26"/>
<organism evidence="1 2">
    <name type="scientific">Bacillus pseudomycoides</name>
    <dbReference type="NCBI Taxonomy" id="64104"/>
    <lineage>
        <taxon>Bacteria</taxon>
        <taxon>Bacillati</taxon>
        <taxon>Bacillota</taxon>
        <taxon>Bacilli</taxon>
        <taxon>Bacillales</taxon>
        <taxon>Bacillaceae</taxon>
        <taxon>Bacillus</taxon>
        <taxon>Bacillus cereus group</taxon>
    </lineage>
</organism>
<name>A0A2B6QS26_9BACI</name>
<protein>
    <recommendedName>
        <fullName evidence="3">YndJ-like protein</fullName>
    </recommendedName>
</protein>
<dbReference type="EMBL" id="NUDP01000012">
    <property type="protein sequence ID" value="PEM72455.1"/>
    <property type="molecule type" value="Genomic_DNA"/>
</dbReference>
<reference evidence="1 2" key="1">
    <citation type="submission" date="2017-09" db="EMBL/GenBank/DDBJ databases">
        <title>Large-scale bioinformatics analysis of Bacillus genomes uncovers conserved roles of natural products in bacterial physiology.</title>
        <authorList>
            <consortium name="Agbiome Team Llc"/>
            <person name="Bleich R.M."/>
            <person name="Grubbs K.J."/>
            <person name="Santa Maria K.C."/>
            <person name="Allen S.E."/>
            <person name="Farag S."/>
            <person name="Shank E.A."/>
            <person name="Bowers A."/>
        </authorList>
    </citation>
    <scope>NUCLEOTIDE SEQUENCE [LARGE SCALE GENOMIC DNA]</scope>
    <source>
        <strain evidence="1 2">AFS009893</strain>
    </source>
</reference>
<evidence type="ECO:0000313" key="2">
    <source>
        <dbReference type="Proteomes" id="UP000219775"/>
    </source>
</evidence>
<sequence length="546" mass="63184">MKNIILGLICYTIFLISEWSKLNPVESIILLSILLFIPMALCIVDKEKRDGSQVSFYKLVSLFYPVAAISATLAFITDYFLFAIIWLIYTGIIALFGVSRLLERGWKPLEETAIDSGFIYLFLGGFWFLASVANISIMQFSSDIVLLTAAHFHYSAFLLPLSVGLLGRKQQKKSKLYKFITVIIVISPMTVAIGITYSRTFEFFAVLIYLISLYAYGVYVWKTKFTSIIAKILLIISSSTLMITILFSLVYSYGNFKQVMTITITQMVWIHGVVNGIGVTLPAFIGWMIEKNVPAYIHYGKPMSRIKGKMKVGETLFLQQDFIKKKEYTGLVEQMSDFHSMGFDERKVSPLIIDFYEHTKNYQLKANIKWSRWFRPFAFLYEKISRHIQQIHLGMGNRWEAMYGNIIAVKGERDGREDVRAWIRKNEQDETIFVALYSQHTYSGDTYMNIALPLPFSNMTGILKLRNDNKDLIITSQLRESTKGDEGIYLHTPFFTIRLPLAETFTIKEKTDQILTAHHQMWVFGVRFLEIDYEIERMKEKRCKMY</sequence>
<evidence type="ECO:0008006" key="3">
    <source>
        <dbReference type="Google" id="ProtNLM"/>
    </source>
</evidence>
<dbReference type="Pfam" id="PF14158">
    <property type="entry name" value="YndJ"/>
    <property type="match status" value="1"/>
</dbReference>
<dbReference type="RefSeq" id="WP_097847652.1">
    <property type="nucleotide sequence ID" value="NZ_NUBH01000063.1"/>
</dbReference>
<proteinExistence type="predicted"/>
<evidence type="ECO:0000313" key="1">
    <source>
        <dbReference type="EMBL" id="PEM72455.1"/>
    </source>
</evidence>
<comment type="caution">
    <text evidence="1">The sequence shown here is derived from an EMBL/GenBank/DDBJ whole genome shotgun (WGS) entry which is preliminary data.</text>
</comment>